<protein>
    <submittedName>
        <fullName evidence="2">Uncharacterized protein</fullName>
    </submittedName>
</protein>
<sequence>MLFVYYWLEQLFYTNFYEINLNVLLNPELIKLFFENETTKIPLQFHCKEAILRASNYNCKSVLDFVQNYLVTAYYVKFNFWMVGNTEQFNDNFLNLFNGGTKEFHFQCIKRPTLYDMIINYIETTINYSTMIRRVVFDHINWPRNDLTISERAEKIKRYREVDYISGNYQLANRYNPNVRFWISHRERHETILYIDIRRIYF</sequence>
<name>A0A1I8C1C1_MELHA</name>
<proteinExistence type="predicted"/>
<dbReference type="AlphaFoldDB" id="A0A1I8C1C1"/>
<keyword evidence="1" id="KW-1185">Reference proteome</keyword>
<dbReference type="Proteomes" id="UP000095281">
    <property type="component" value="Unplaced"/>
</dbReference>
<evidence type="ECO:0000313" key="2">
    <source>
        <dbReference type="WBParaSite" id="MhA1_Contig917.frz3.gene17"/>
    </source>
</evidence>
<accession>A0A1I8C1C1</accession>
<organism evidence="1 2">
    <name type="scientific">Meloidogyne hapla</name>
    <name type="common">Root-knot nematode worm</name>
    <dbReference type="NCBI Taxonomy" id="6305"/>
    <lineage>
        <taxon>Eukaryota</taxon>
        <taxon>Metazoa</taxon>
        <taxon>Ecdysozoa</taxon>
        <taxon>Nematoda</taxon>
        <taxon>Chromadorea</taxon>
        <taxon>Rhabditida</taxon>
        <taxon>Tylenchina</taxon>
        <taxon>Tylenchomorpha</taxon>
        <taxon>Tylenchoidea</taxon>
        <taxon>Meloidogynidae</taxon>
        <taxon>Meloidogyninae</taxon>
        <taxon>Meloidogyne</taxon>
    </lineage>
</organism>
<reference evidence="2" key="1">
    <citation type="submission" date="2016-11" db="UniProtKB">
        <authorList>
            <consortium name="WormBaseParasite"/>
        </authorList>
    </citation>
    <scope>IDENTIFICATION</scope>
</reference>
<evidence type="ECO:0000313" key="1">
    <source>
        <dbReference type="Proteomes" id="UP000095281"/>
    </source>
</evidence>
<dbReference type="WBParaSite" id="MhA1_Contig917.frz3.gene17">
    <property type="protein sequence ID" value="MhA1_Contig917.frz3.gene17"/>
    <property type="gene ID" value="MhA1_Contig917.frz3.gene17"/>
</dbReference>